<dbReference type="AlphaFoldDB" id="A0A9N9LLW3"/>
<proteinExistence type="predicted"/>
<evidence type="ECO:0000256" key="1">
    <source>
        <dbReference type="SAM" id="SignalP"/>
    </source>
</evidence>
<gene>
    <name evidence="2" type="ORF">HYALB_00012170</name>
</gene>
<evidence type="ECO:0000313" key="2">
    <source>
        <dbReference type="EMBL" id="CAG8977735.1"/>
    </source>
</evidence>
<feature type="signal peptide" evidence="1">
    <location>
        <begin position="1"/>
        <end position="21"/>
    </location>
</feature>
<dbReference type="EMBL" id="CAJVRM010000232">
    <property type="protein sequence ID" value="CAG8977735.1"/>
    <property type="molecule type" value="Genomic_DNA"/>
</dbReference>
<dbReference type="OrthoDB" id="4831122at2759"/>
<sequence length="181" mass="19954">MLLSPIISIALACCTLVSASALIPRALSVNEVLIFINGEPKVVNKATYFAEQDALNPPENTTLSIRDTEGLSLARREDCHKHDLVYNQPVKKLLDWDVQMSSVIKDGTKDATVAVTEGFEIANSVTSSASPPVSFFEGMLSTTFGIEIGKDVEIIFFNCCQQDIMEWWLVIRGLRVTMVID</sequence>
<keyword evidence="3" id="KW-1185">Reference proteome</keyword>
<reference evidence="2" key="1">
    <citation type="submission" date="2021-07" db="EMBL/GenBank/DDBJ databases">
        <authorList>
            <person name="Durling M."/>
        </authorList>
    </citation>
    <scope>NUCLEOTIDE SEQUENCE</scope>
</reference>
<dbReference type="Proteomes" id="UP000701801">
    <property type="component" value="Unassembled WGS sequence"/>
</dbReference>
<name>A0A9N9LLW3_9HELO</name>
<evidence type="ECO:0000313" key="3">
    <source>
        <dbReference type="Proteomes" id="UP000701801"/>
    </source>
</evidence>
<organism evidence="2 3">
    <name type="scientific">Hymenoscyphus albidus</name>
    <dbReference type="NCBI Taxonomy" id="595503"/>
    <lineage>
        <taxon>Eukaryota</taxon>
        <taxon>Fungi</taxon>
        <taxon>Dikarya</taxon>
        <taxon>Ascomycota</taxon>
        <taxon>Pezizomycotina</taxon>
        <taxon>Leotiomycetes</taxon>
        <taxon>Helotiales</taxon>
        <taxon>Helotiaceae</taxon>
        <taxon>Hymenoscyphus</taxon>
    </lineage>
</organism>
<feature type="chain" id="PRO_5040165874" evidence="1">
    <location>
        <begin position="22"/>
        <end position="181"/>
    </location>
</feature>
<keyword evidence="1" id="KW-0732">Signal</keyword>
<accession>A0A9N9LLW3</accession>
<comment type="caution">
    <text evidence="2">The sequence shown here is derived from an EMBL/GenBank/DDBJ whole genome shotgun (WGS) entry which is preliminary data.</text>
</comment>
<protein>
    <submittedName>
        <fullName evidence="2">Uncharacterized protein</fullName>
    </submittedName>
</protein>